<feature type="domain" description="G" evidence="1">
    <location>
        <begin position="39"/>
        <end position="156"/>
    </location>
</feature>
<proteinExistence type="predicted"/>
<sequence length="294" mass="32957">MHAEKIISSILSESIPPSLHQLKTRLSQELNSLVNYSSTIGIMGKTGAGKSSLCNALFQSKVSRVSDIGRGTQTAQRLCLSVGKRTLTLIDLPGIGESQQQDSAYQALYKQTLPELDLVIWVLRADERAWTSDEITYRFLVEQCGYERSRFLFVLNQADKIEPCREWHSTYQQPSATQLHHLQQKIITVQRAFSPHHPVITISAKEGYQVPLFVELLIRALPVNASSPTLKQLQSTHRNTTVNTLARQDFGQSVSQLIDNVIDALPLASSLANTLVRIKETVVYAALSVWKWLF</sequence>
<dbReference type="SUPFAM" id="SSF52540">
    <property type="entry name" value="P-loop containing nucleoside triphosphate hydrolases"/>
    <property type="match status" value="1"/>
</dbReference>
<dbReference type="GO" id="GO:0005829">
    <property type="term" value="C:cytosol"/>
    <property type="evidence" value="ECO:0007669"/>
    <property type="project" value="TreeGrafter"/>
</dbReference>
<dbReference type="GO" id="GO:0030488">
    <property type="term" value="P:tRNA methylation"/>
    <property type="evidence" value="ECO:0007669"/>
    <property type="project" value="TreeGrafter"/>
</dbReference>
<dbReference type="GO" id="GO:0005525">
    <property type="term" value="F:GTP binding"/>
    <property type="evidence" value="ECO:0007669"/>
    <property type="project" value="InterPro"/>
</dbReference>
<gene>
    <name evidence="2" type="ORF">RG298_003829</name>
</gene>
<reference evidence="2" key="1">
    <citation type="submission" date="2024-02" db="EMBL/GenBank/DDBJ databases">
        <authorList>
            <consortium name="Clinical and Environmental Microbiology Branch: Whole genome sequencing antimicrobial resistance pathogens in the healthcare setting"/>
        </authorList>
    </citation>
    <scope>NUCLEOTIDE SEQUENCE</scope>
    <source>
        <strain evidence="2">2021GO-0154</strain>
    </source>
</reference>
<dbReference type="InterPro" id="IPR006073">
    <property type="entry name" value="GTP-bd"/>
</dbReference>
<organism evidence="2">
    <name type="scientific">Providencia stuartii</name>
    <dbReference type="NCBI Taxonomy" id="588"/>
    <lineage>
        <taxon>Bacteria</taxon>
        <taxon>Pseudomonadati</taxon>
        <taxon>Pseudomonadota</taxon>
        <taxon>Gammaproteobacteria</taxon>
        <taxon>Enterobacterales</taxon>
        <taxon>Morganellaceae</taxon>
        <taxon>Providencia</taxon>
    </lineage>
</organism>
<dbReference type="GO" id="GO:0002098">
    <property type="term" value="P:tRNA wobble uridine modification"/>
    <property type="evidence" value="ECO:0007669"/>
    <property type="project" value="TreeGrafter"/>
</dbReference>
<dbReference type="EMBL" id="ABMABF030000016">
    <property type="protein sequence ID" value="EMJ5136048.1"/>
    <property type="molecule type" value="Genomic_DNA"/>
</dbReference>
<accession>A0AAI9DFC0</accession>
<dbReference type="Pfam" id="PF01926">
    <property type="entry name" value="MMR_HSR1"/>
    <property type="match status" value="1"/>
</dbReference>
<evidence type="ECO:0000259" key="1">
    <source>
        <dbReference type="Pfam" id="PF01926"/>
    </source>
</evidence>
<dbReference type="InterPro" id="IPR005225">
    <property type="entry name" value="Small_GTP-bd"/>
</dbReference>
<dbReference type="CDD" id="cd11383">
    <property type="entry name" value="YfjP"/>
    <property type="match status" value="1"/>
</dbReference>
<dbReference type="PANTHER" id="PTHR42714">
    <property type="entry name" value="TRNA MODIFICATION GTPASE GTPBP3"/>
    <property type="match status" value="1"/>
</dbReference>
<dbReference type="Gene3D" id="3.40.50.300">
    <property type="entry name" value="P-loop containing nucleotide triphosphate hydrolases"/>
    <property type="match status" value="1"/>
</dbReference>
<dbReference type="NCBIfam" id="TIGR00231">
    <property type="entry name" value="small_GTP"/>
    <property type="match status" value="1"/>
</dbReference>
<protein>
    <submittedName>
        <fullName evidence="2">50S ribosome-binding GTPase</fullName>
    </submittedName>
</protein>
<name>A0AAI9DFC0_PROST</name>
<dbReference type="InterPro" id="IPR027417">
    <property type="entry name" value="P-loop_NTPase"/>
</dbReference>
<comment type="caution">
    <text evidence="2">The sequence shown here is derived from an EMBL/GenBank/DDBJ whole genome shotgun (WGS) entry which is preliminary data.</text>
</comment>
<dbReference type="AlphaFoldDB" id="A0AAI9DFC0"/>
<dbReference type="PANTHER" id="PTHR42714:SF2">
    <property type="entry name" value="TRNA MODIFICATION GTPASE GTPBP3, MITOCHONDRIAL"/>
    <property type="match status" value="1"/>
</dbReference>
<evidence type="ECO:0000313" key="2">
    <source>
        <dbReference type="EMBL" id="EMJ5136048.1"/>
    </source>
</evidence>